<accession>X1D7P7</accession>
<dbReference type="EMBL" id="BART01028103">
    <property type="protein sequence ID" value="GAH01109.1"/>
    <property type="molecule type" value="Genomic_DNA"/>
</dbReference>
<feature type="non-terminal residue" evidence="1">
    <location>
        <position position="273"/>
    </location>
</feature>
<feature type="non-terminal residue" evidence="1">
    <location>
        <position position="1"/>
    </location>
</feature>
<organism evidence="1">
    <name type="scientific">marine sediment metagenome</name>
    <dbReference type="NCBI Taxonomy" id="412755"/>
    <lineage>
        <taxon>unclassified sequences</taxon>
        <taxon>metagenomes</taxon>
        <taxon>ecological metagenomes</taxon>
    </lineage>
</organism>
<sequence length="273" mass="29795">AIGRSLAGDVNIMGVPSIDRDILAKITEVGATKFDWTEEEAKHVEATFWEHAAEIGGSLLPDLPMLVMMGQATNMLKAGTFIERLQKGYKIIRNPVLKTAGKSWKQVIGAKDAVPSGWNVLKVVESTPWQKAQGFFWNSLLSEAVFTQAGGFQLGTITGMNLAHGIHKINYKGKWGKIFAPYIDMVIKSGFGATVGMEAGAITGMAVESLMKNDVEFKRAWDAQWSNYSDFSKRILAEIMLNTIAFGGMHLVTNATAKKMNSPLGETASWYGS</sequence>
<protein>
    <submittedName>
        <fullName evidence="1">Uncharacterized protein</fullName>
    </submittedName>
</protein>
<comment type="caution">
    <text evidence="1">The sequence shown here is derived from an EMBL/GenBank/DDBJ whole genome shotgun (WGS) entry which is preliminary data.</text>
</comment>
<evidence type="ECO:0000313" key="1">
    <source>
        <dbReference type="EMBL" id="GAH01109.1"/>
    </source>
</evidence>
<name>X1D7P7_9ZZZZ</name>
<gene>
    <name evidence="1" type="ORF">S01H4_49636</name>
</gene>
<reference evidence="1" key="1">
    <citation type="journal article" date="2014" name="Front. Microbiol.">
        <title>High frequency of phylogenetically diverse reductive dehalogenase-homologous genes in deep subseafloor sedimentary metagenomes.</title>
        <authorList>
            <person name="Kawai M."/>
            <person name="Futagami T."/>
            <person name="Toyoda A."/>
            <person name="Takaki Y."/>
            <person name="Nishi S."/>
            <person name="Hori S."/>
            <person name="Arai W."/>
            <person name="Tsubouchi T."/>
            <person name="Morono Y."/>
            <person name="Uchiyama I."/>
            <person name="Ito T."/>
            <person name="Fujiyama A."/>
            <person name="Inagaki F."/>
            <person name="Takami H."/>
        </authorList>
    </citation>
    <scope>NUCLEOTIDE SEQUENCE</scope>
    <source>
        <strain evidence="1">Expedition CK06-06</strain>
    </source>
</reference>
<dbReference type="AlphaFoldDB" id="X1D7P7"/>
<proteinExistence type="predicted"/>